<organism evidence="1 2">
    <name type="scientific">Rhodococcoides corynebacterioides</name>
    <dbReference type="NCBI Taxonomy" id="53972"/>
    <lineage>
        <taxon>Bacteria</taxon>
        <taxon>Bacillati</taxon>
        <taxon>Actinomycetota</taxon>
        <taxon>Actinomycetes</taxon>
        <taxon>Mycobacteriales</taxon>
        <taxon>Nocardiaceae</taxon>
        <taxon>Rhodococcoides</taxon>
    </lineage>
</organism>
<proteinExistence type="predicted"/>
<keyword evidence="2" id="KW-1185">Reference proteome</keyword>
<protein>
    <submittedName>
        <fullName evidence="1">Uncharacterized protein</fullName>
    </submittedName>
</protein>
<evidence type="ECO:0000313" key="2">
    <source>
        <dbReference type="Proteomes" id="UP000703038"/>
    </source>
</evidence>
<comment type="caution">
    <text evidence="1">The sequence shown here is derived from an EMBL/GenBank/DDBJ whole genome shotgun (WGS) entry which is preliminary data.</text>
</comment>
<evidence type="ECO:0000313" key="1">
    <source>
        <dbReference type="EMBL" id="MBM7415865.1"/>
    </source>
</evidence>
<reference evidence="1 2" key="1">
    <citation type="submission" date="2021-01" db="EMBL/GenBank/DDBJ databases">
        <title>Genomics of switchgrass bacterial isolates.</title>
        <authorList>
            <person name="Shade A."/>
        </authorList>
    </citation>
    <scope>NUCLEOTIDE SEQUENCE [LARGE SCALE GENOMIC DNA]</scope>
    <source>
        <strain evidence="1 2">PvP111</strain>
    </source>
</reference>
<gene>
    <name evidence="1" type="ORF">JOE42_002598</name>
</gene>
<dbReference type="EMBL" id="JAFBBK010000001">
    <property type="protein sequence ID" value="MBM7415865.1"/>
    <property type="molecule type" value="Genomic_DNA"/>
</dbReference>
<dbReference type="Proteomes" id="UP000703038">
    <property type="component" value="Unassembled WGS sequence"/>
</dbReference>
<dbReference type="RefSeq" id="WP_204868818.1">
    <property type="nucleotide sequence ID" value="NZ_JAFBBK010000001.1"/>
</dbReference>
<sequence length="317" mass="33229">MEVAELAPRREVVASWDPDAVRIDAAWIGDGASALESRAAAIDISRVDLREAWQGAAGDAAVGRLGRDLAAAQRRSVQLRVLERAVRDGASAIAVAREALLDAVAVAEADGCLVAPDWSVVSNGVSHTGVIAAHVRALIDADESAARSIDDASAALLHGEPRHLVPLAIGLAWAVEAAVHAMIAAGVLSVGAMAFALVDRFGMDAWDAIHDALPDSFFQDAGPVDAAGVDEVLNDLTEPGRRGVNRQVESEEDVRAVFDELTEQGRAVGTGDSVKIIERYELPDGTGIQLRVDSKSGGSVVDIVKPEGTQVIKVHVR</sequence>
<name>A0ABS2KW67_9NOCA</name>
<accession>A0ABS2KW67</accession>